<reference evidence="3" key="1">
    <citation type="journal article" date="2019" name="Int. J. Syst. Evol. Microbiol.">
        <title>The Global Catalogue of Microorganisms (GCM) 10K type strain sequencing project: providing services to taxonomists for standard genome sequencing and annotation.</title>
        <authorList>
            <consortium name="The Broad Institute Genomics Platform"/>
            <consortium name="The Broad Institute Genome Sequencing Center for Infectious Disease"/>
            <person name="Wu L."/>
            <person name="Ma J."/>
        </authorList>
    </citation>
    <scope>NUCLEOTIDE SEQUENCE [LARGE SCALE GENOMIC DNA]</scope>
    <source>
        <strain evidence="3">JCM 12165</strain>
    </source>
</reference>
<dbReference type="InterPro" id="IPR041578">
    <property type="entry name" value="PIN_8"/>
</dbReference>
<evidence type="ECO:0000313" key="2">
    <source>
        <dbReference type="EMBL" id="MFD1532140.1"/>
    </source>
</evidence>
<feature type="domain" description="PIN like" evidence="1">
    <location>
        <begin position="32"/>
        <end position="260"/>
    </location>
</feature>
<sequence length="415" mass="44434">MRGGPGGGIFDDFPGFRVPSDAQLDDALRSALVVLDTNVLLNLYRYNDSTRDDLLGVAGGLGDRLWVPHQVMREFWRNRLSVIAGRSTAAEQAVAALAEQRNASVETVRRWARSTVVAAAEREGLVESIQKLHAELAGALQAHAPAELDLTRAAMDEPVLRALETLLDGRVGRADEPADWEAAVADGIARIARRQPPGYRDADKAGSTLPEGPTGDYLVWRQAVEEARSRGTDLLIVTADQKADWWWRYGPDLIGPRVELVAEFAAEAGGRLFMMRPADLLRRAAALAVQVRRESVADAEQVAATAAGSVWTAAGVTALFERLDAESPEQAALIRAAAANGGRVERDEVDGLLPPDETALRAFATPVARVTRELQDAGLVAPDVAPALVVEHAGVPVVALRTAAEIATLLAPELV</sequence>
<proteinExistence type="predicted"/>
<name>A0ABW4FPD4_9PSEU</name>
<dbReference type="RefSeq" id="WP_343980753.1">
    <property type="nucleotide sequence ID" value="NZ_BAAAJG010000012.1"/>
</dbReference>
<comment type="caution">
    <text evidence="2">The sequence shown here is derived from an EMBL/GenBank/DDBJ whole genome shotgun (WGS) entry which is preliminary data.</text>
</comment>
<dbReference type="Proteomes" id="UP001597145">
    <property type="component" value="Unassembled WGS sequence"/>
</dbReference>
<accession>A0ABW4FPD4</accession>
<keyword evidence="3" id="KW-1185">Reference proteome</keyword>
<organism evidence="2 3">
    <name type="scientific">Pseudonocardia aurantiaca</name>
    <dbReference type="NCBI Taxonomy" id="75290"/>
    <lineage>
        <taxon>Bacteria</taxon>
        <taxon>Bacillati</taxon>
        <taxon>Actinomycetota</taxon>
        <taxon>Actinomycetes</taxon>
        <taxon>Pseudonocardiales</taxon>
        <taxon>Pseudonocardiaceae</taxon>
        <taxon>Pseudonocardia</taxon>
    </lineage>
</organism>
<dbReference type="EMBL" id="JBHUCP010000017">
    <property type="protein sequence ID" value="MFD1532140.1"/>
    <property type="molecule type" value="Genomic_DNA"/>
</dbReference>
<evidence type="ECO:0000313" key="3">
    <source>
        <dbReference type="Proteomes" id="UP001597145"/>
    </source>
</evidence>
<dbReference type="Pfam" id="PF18476">
    <property type="entry name" value="PIN_8"/>
    <property type="match status" value="1"/>
</dbReference>
<gene>
    <name evidence="2" type="ORF">ACFSCY_22165</name>
</gene>
<evidence type="ECO:0000259" key="1">
    <source>
        <dbReference type="Pfam" id="PF18476"/>
    </source>
</evidence>
<protein>
    <submittedName>
        <fullName evidence="2">PIN-like domain-containing protein</fullName>
    </submittedName>
</protein>